<comment type="similarity">
    <text evidence="1">Belongs to the FAD-dependent oxidoreductase family.</text>
</comment>
<evidence type="ECO:0000259" key="5">
    <source>
        <dbReference type="Pfam" id="PF07992"/>
    </source>
</evidence>
<proteinExistence type="inferred from homology"/>
<dbReference type="GO" id="GO:0012501">
    <property type="term" value="P:programmed cell death"/>
    <property type="evidence" value="ECO:0007669"/>
    <property type="project" value="TreeGrafter"/>
</dbReference>
<dbReference type="InterPro" id="IPR016156">
    <property type="entry name" value="FAD/NAD-linked_Rdtase_dimer_sf"/>
</dbReference>
<reference evidence="6" key="1">
    <citation type="submission" date="2023-08" db="EMBL/GenBank/DDBJ databases">
        <authorList>
            <person name="Audoor S."/>
            <person name="Bilcke G."/>
        </authorList>
    </citation>
    <scope>NUCLEOTIDE SEQUENCE</scope>
</reference>
<accession>A0AAD2PWH1</accession>
<keyword evidence="2" id="KW-0285">Flavoprotein</keyword>
<gene>
    <name evidence="6" type="ORF">CYCCA115_LOCUS18497</name>
</gene>
<dbReference type="Gene3D" id="3.30.390.30">
    <property type="match status" value="1"/>
</dbReference>
<dbReference type="PANTHER" id="PTHR43557:SF4">
    <property type="entry name" value="APOPTOSIS-INDUCING FACTOR 1, MITOCHONDRIAL"/>
    <property type="match status" value="1"/>
</dbReference>
<dbReference type="GO" id="GO:0016174">
    <property type="term" value="F:NAD(P)H oxidase H2O2-forming activity"/>
    <property type="evidence" value="ECO:0007669"/>
    <property type="project" value="TreeGrafter"/>
</dbReference>
<evidence type="ECO:0000313" key="6">
    <source>
        <dbReference type="EMBL" id="CAJ1960082.1"/>
    </source>
</evidence>
<evidence type="ECO:0000256" key="2">
    <source>
        <dbReference type="ARBA" id="ARBA00022630"/>
    </source>
</evidence>
<keyword evidence="4" id="KW-0560">Oxidoreductase</keyword>
<dbReference type="Proteomes" id="UP001295423">
    <property type="component" value="Unassembled WGS sequence"/>
</dbReference>
<dbReference type="Gene3D" id="3.50.50.60">
    <property type="entry name" value="FAD/NAD(P)-binding domain"/>
    <property type="match status" value="2"/>
</dbReference>
<organism evidence="6 7">
    <name type="scientific">Cylindrotheca closterium</name>
    <dbReference type="NCBI Taxonomy" id="2856"/>
    <lineage>
        <taxon>Eukaryota</taxon>
        <taxon>Sar</taxon>
        <taxon>Stramenopiles</taxon>
        <taxon>Ochrophyta</taxon>
        <taxon>Bacillariophyta</taxon>
        <taxon>Bacillariophyceae</taxon>
        <taxon>Bacillariophycidae</taxon>
        <taxon>Bacillariales</taxon>
        <taxon>Bacillariaceae</taxon>
        <taxon>Cylindrotheca</taxon>
    </lineage>
</organism>
<dbReference type="GO" id="GO:0005739">
    <property type="term" value="C:mitochondrion"/>
    <property type="evidence" value="ECO:0007669"/>
    <property type="project" value="TreeGrafter"/>
</dbReference>
<dbReference type="GO" id="GO:0071949">
    <property type="term" value="F:FAD binding"/>
    <property type="evidence" value="ECO:0007669"/>
    <property type="project" value="TreeGrafter"/>
</dbReference>
<dbReference type="PANTHER" id="PTHR43557">
    <property type="entry name" value="APOPTOSIS-INDUCING FACTOR 1"/>
    <property type="match status" value="1"/>
</dbReference>
<comment type="caution">
    <text evidence="6">The sequence shown here is derived from an EMBL/GenBank/DDBJ whole genome shotgun (WGS) entry which is preliminary data.</text>
</comment>
<dbReference type="Pfam" id="PF07992">
    <property type="entry name" value="Pyr_redox_2"/>
    <property type="match status" value="1"/>
</dbReference>
<keyword evidence="7" id="KW-1185">Reference proteome</keyword>
<evidence type="ECO:0000256" key="1">
    <source>
        <dbReference type="ARBA" id="ARBA00006442"/>
    </source>
</evidence>
<name>A0AAD2PWH1_9STRA</name>
<evidence type="ECO:0000313" key="7">
    <source>
        <dbReference type="Proteomes" id="UP001295423"/>
    </source>
</evidence>
<dbReference type="InterPro" id="IPR050446">
    <property type="entry name" value="FAD-oxidoreductase/Apoptosis"/>
</dbReference>
<dbReference type="AlphaFoldDB" id="A0AAD2PWH1"/>
<protein>
    <recommendedName>
        <fullName evidence="5">FAD/NAD(P)-binding domain-containing protein</fullName>
    </recommendedName>
</protein>
<dbReference type="SUPFAM" id="SSF51905">
    <property type="entry name" value="FAD/NAD(P)-binding domain"/>
    <property type="match status" value="2"/>
</dbReference>
<dbReference type="GO" id="GO:0033108">
    <property type="term" value="P:mitochondrial respiratory chain complex assembly"/>
    <property type="evidence" value="ECO:0007669"/>
    <property type="project" value="TreeGrafter"/>
</dbReference>
<dbReference type="InterPro" id="IPR023753">
    <property type="entry name" value="FAD/NAD-binding_dom"/>
</dbReference>
<evidence type="ECO:0000256" key="4">
    <source>
        <dbReference type="ARBA" id="ARBA00023002"/>
    </source>
</evidence>
<evidence type="ECO:0000256" key="3">
    <source>
        <dbReference type="ARBA" id="ARBA00022827"/>
    </source>
</evidence>
<sequence length="827" mass="90647">MSSQRVLNSSFRALAVGGSMSMGSWLYQENIGTSSENRNTSPDPNRSADVFAPANVMCSEASDMMIQESLFSLLPRPKITMMDGAAYSNAADRDKTAKPTRTITYDFVIIGSGSAGQSALKTLKEKCPSARIAVIDPVRLANGKEGRSVDHYKETATGFNPKLKTVQFMDGTSTQLKYRHGILLATGSRGAPPPLELFQLSALPRVFELKTTELPGNSMKRPVLAPEHVRRAILGSAAKGAKVAILGSGWDALDLASVISKQGRRKPTMVFGSQGPAWNILPQYLSSELRKRLVKRGVDIQDRSIVRYIADIDHFKTKKIEMHTAKSFDLLDTQRTVLDMVVLAPDSFGNKGTAALPTRQIPEKMIESGDGRPWYKTWAQLTKTDDLEPSMIACFEDDGRVVVNSELCAASRVYAAGSVAKYPNSATGSSAIAGEGILDGTKAGEVAAINMSKDFSRDYGYGRQDDDINSFAAISLPVWRSDLTSYQGMGSVTPSSLGSLGIRALCVGNCDSEKHGTRSFWWTNSSAYRKLNRAFEDDYDVGYDDESTNEEAAEKLKTMRRLSMRRLSKRKRKAGAGKPLYGTGVVFYLTKNGRIRGIMTWGLPFTSGETSEINPVLLKRLKVILASNAGVSSLDAEENHQEMNTALARASQDLVSIAFRDQATDITQETHGLNGPISGYSTPLYRYTEILPATSSNLSVLKRKEGGALGVMGEDLFALDVMRLEEPETAIDENDVAPSNIPVTVYPVTVVPFQVEEAYGSEAASLSSLKELNKYLAVQRGWEENEERARPGKEDLLWLRPGDERKSSSKKQMIIDAYRSIMFAHRQ</sequence>
<keyword evidence="3" id="KW-0274">FAD</keyword>
<dbReference type="InterPro" id="IPR036188">
    <property type="entry name" value="FAD/NAD-bd_sf"/>
</dbReference>
<feature type="domain" description="FAD/NAD(P)-binding" evidence="5">
    <location>
        <begin position="155"/>
        <end position="313"/>
    </location>
</feature>
<dbReference type="EMBL" id="CAKOGP040002047">
    <property type="protein sequence ID" value="CAJ1960082.1"/>
    <property type="molecule type" value="Genomic_DNA"/>
</dbReference>